<dbReference type="AlphaFoldDB" id="A0A3L6SPR1"/>
<dbReference type="OrthoDB" id="693960at2759"/>
<feature type="region of interest" description="Disordered" evidence="6">
    <location>
        <begin position="86"/>
        <end position="171"/>
    </location>
</feature>
<feature type="compositionally biased region" description="Gly residues" evidence="6">
    <location>
        <begin position="86"/>
        <end position="100"/>
    </location>
</feature>
<sequence>MSSGEFHFHDELASLFAQRPAPPGPGEMMMVQQQQQAPASWFADYLHAGAPGVGMDYDLLCRALDLPVPGDDVVKRELLVVDTGGGGGGFAAPTPSGGGTAPVTPNTTSSMSSSSSEAAGGGGGGGGGGAGGAGFGAGEEDSVKKEEVVEGEESKELGGRGEDDADKSKKGSYYRCTTQKCPVKKRVERSYQDPAVVITTYEGKHTHPIPATLRGSTHLLAAQLHHHHHAGGHHLGCGAFPPLPQMGAPFGRSSSGVGGGVIDVLGLLPPCGGAHTNHTVPPATGLASSHGMSGPMSTVAGATTTAASSSPPSLQMQHFMAQDFGLLQDMPPPPFVHSNIQP</sequence>
<proteinExistence type="predicted"/>
<dbReference type="SMART" id="SM00774">
    <property type="entry name" value="WRKY"/>
    <property type="match status" value="1"/>
</dbReference>
<keyword evidence="5" id="KW-0539">Nucleus</keyword>
<evidence type="ECO:0000256" key="6">
    <source>
        <dbReference type="SAM" id="MobiDB-lite"/>
    </source>
</evidence>
<dbReference type="PANTHER" id="PTHR31221">
    <property type="entry name" value="WRKY TRANSCRIPTION FACTOR PROTEIN 1-RELATED"/>
    <property type="match status" value="1"/>
</dbReference>
<keyword evidence="4" id="KW-0804">Transcription</keyword>
<keyword evidence="9" id="KW-1185">Reference proteome</keyword>
<dbReference type="GO" id="GO:0005634">
    <property type="term" value="C:nucleus"/>
    <property type="evidence" value="ECO:0007669"/>
    <property type="project" value="UniProtKB-SubCell"/>
</dbReference>
<evidence type="ECO:0000256" key="5">
    <source>
        <dbReference type="ARBA" id="ARBA00023242"/>
    </source>
</evidence>
<dbReference type="PROSITE" id="PS50811">
    <property type="entry name" value="WRKY"/>
    <property type="match status" value="1"/>
</dbReference>
<evidence type="ECO:0000256" key="1">
    <source>
        <dbReference type="ARBA" id="ARBA00004123"/>
    </source>
</evidence>
<dbReference type="Pfam" id="PF03106">
    <property type="entry name" value="WRKY"/>
    <property type="match status" value="1"/>
</dbReference>
<dbReference type="GO" id="GO:0043565">
    <property type="term" value="F:sequence-specific DNA binding"/>
    <property type="evidence" value="ECO:0007669"/>
    <property type="project" value="InterPro"/>
</dbReference>
<feature type="domain" description="WRKY" evidence="7">
    <location>
        <begin position="172"/>
        <end position="210"/>
    </location>
</feature>
<organism evidence="8 9">
    <name type="scientific">Panicum miliaceum</name>
    <name type="common">Proso millet</name>
    <name type="synonym">Broomcorn millet</name>
    <dbReference type="NCBI Taxonomy" id="4540"/>
    <lineage>
        <taxon>Eukaryota</taxon>
        <taxon>Viridiplantae</taxon>
        <taxon>Streptophyta</taxon>
        <taxon>Embryophyta</taxon>
        <taxon>Tracheophyta</taxon>
        <taxon>Spermatophyta</taxon>
        <taxon>Magnoliopsida</taxon>
        <taxon>Liliopsida</taxon>
        <taxon>Poales</taxon>
        <taxon>Poaceae</taxon>
        <taxon>PACMAD clade</taxon>
        <taxon>Panicoideae</taxon>
        <taxon>Panicodae</taxon>
        <taxon>Paniceae</taxon>
        <taxon>Panicinae</taxon>
        <taxon>Panicum</taxon>
        <taxon>Panicum sect. Panicum</taxon>
    </lineage>
</organism>
<dbReference type="InterPro" id="IPR003657">
    <property type="entry name" value="WRKY_dom"/>
</dbReference>
<dbReference type="STRING" id="4540.A0A3L6SPR1"/>
<dbReference type="InterPro" id="IPR044810">
    <property type="entry name" value="WRKY_plant"/>
</dbReference>
<reference evidence="9" key="1">
    <citation type="journal article" date="2019" name="Nat. Commun.">
        <title>The genome of broomcorn millet.</title>
        <authorList>
            <person name="Zou C."/>
            <person name="Miki D."/>
            <person name="Li D."/>
            <person name="Tang Q."/>
            <person name="Xiao L."/>
            <person name="Rajput S."/>
            <person name="Deng P."/>
            <person name="Jia W."/>
            <person name="Huang R."/>
            <person name="Zhang M."/>
            <person name="Sun Y."/>
            <person name="Hu J."/>
            <person name="Fu X."/>
            <person name="Schnable P.S."/>
            <person name="Li F."/>
            <person name="Zhang H."/>
            <person name="Feng B."/>
            <person name="Zhu X."/>
            <person name="Liu R."/>
            <person name="Schnable J.C."/>
            <person name="Zhu J.-K."/>
            <person name="Zhang H."/>
        </authorList>
    </citation>
    <scope>NUCLEOTIDE SEQUENCE [LARGE SCALE GENOMIC DNA]</scope>
</reference>
<keyword evidence="2" id="KW-0805">Transcription regulation</keyword>
<comment type="subcellular location">
    <subcellularLocation>
        <location evidence="1">Nucleus</location>
    </subcellularLocation>
</comment>
<dbReference type="Proteomes" id="UP000275267">
    <property type="component" value="Unassembled WGS sequence"/>
</dbReference>
<evidence type="ECO:0000313" key="8">
    <source>
        <dbReference type="EMBL" id="RLN24689.1"/>
    </source>
</evidence>
<evidence type="ECO:0000256" key="2">
    <source>
        <dbReference type="ARBA" id="ARBA00023015"/>
    </source>
</evidence>
<dbReference type="InterPro" id="IPR036576">
    <property type="entry name" value="WRKY_dom_sf"/>
</dbReference>
<evidence type="ECO:0000313" key="9">
    <source>
        <dbReference type="Proteomes" id="UP000275267"/>
    </source>
</evidence>
<comment type="caution">
    <text evidence="8">The sequence shown here is derived from an EMBL/GenBank/DDBJ whole genome shotgun (WGS) entry which is preliminary data.</text>
</comment>
<dbReference type="PANTHER" id="PTHR31221:SF358">
    <property type="entry name" value="WRKY TRANSCRIPTION FACTOR 71"/>
    <property type="match status" value="1"/>
</dbReference>
<dbReference type="SUPFAM" id="SSF118290">
    <property type="entry name" value="WRKY DNA-binding domain"/>
    <property type="match status" value="1"/>
</dbReference>
<feature type="compositionally biased region" description="Low complexity" evidence="6">
    <location>
        <begin position="109"/>
        <end position="118"/>
    </location>
</feature>
<evidence type="ECO:0000256" key="3">
    <source>
        <dbReference type="ARBA" id="ARBA00023125"/>
    </source>
</evidence>
<protein>
    <recommendedName>
        <fullName evidence="7">WRKY domain-containing protein</fullName>
    </recommendedName>
</protein>
<gene>
    <name evidence="8" type="ORF">C2845_PM07G17430</name>
</gene>
<feature type="compositionally biased region" description="Basic and acidic residues" evidence="6">
    <location>
        <begin position="141"/>
        <end position="169"/>
    </location>
</feature>
<accession>A0A3L6SPR1</accession>
<keyword evidence="3" id="KW-0238">DNA-binding</keyword>
<feature type="compositionally biased region" description="Gly residues" evidence="6">
    <location>
        <begin position="119"/>
        <end position="137"/>
    </location>
</feature>
<evidence type="ECO:0000256" key="4">
    <source>
        <dbReference type="ARBA" id="ARBA00023163"/>
    </source>
</evidence>
<name>A0A3L6SPR1_PANMI</name>
<dbReference type="Gene3D" id="2.20.25.80">
    <property type="entry name" value="WRKY domain"/>
    <property type="match status" value="1"/>
</dbReference>
<dbReference type="GO" id="GO:0003700">
    <property type="term" value="F:DNA-binding transcription factor activity"/>
    <property type="evidence" value="ECO:0007669"/>
    <property type="project" value="InterPro"/>
</dbReference>
<evidence type="ECO:0000259" key="7">
    <source>
        <dbReference type="PROSITE" id="PS50811"/>
    </source>
</evidence>
<dbReference type="EMBL" id="PQIB02000004">
    <property type="protein sequence ID" value="RLN24689.1"/>
    <property type="molecule type" value="Genomic_DNA"/>
</dbReference>